<proteinExistence type="predicted"/>
<organism evidence="1 2">
    <name type="scientific">Psychroflexus maritimus</name>
    <dbReference type="NCBI Taxonomy" id="2714865"/>
    <lineage>
        <taxon>Bacteria</taxon>
        <taxon>Pseudomonadati</taxon>
        <taxon>Bacteroidota</taxon>
        <taxon>Flavobacteriia</taxon>
        <taxon>Flavobacteriales</taxon>
        <taxon>Flavobacteriaceae</taxon>
        <taxon>Psychroflexus</taxon>
    </lineage>
</organism>
<name>A0A967AFE3_9FLAO</name>
<accession>A0A967AFE3</accession>
<evidence type="ECO:0000313" key="1">
    <source>
        <dbReference type="EMBL" id="NGZ90760.1"/>
    </source>
</evidence>
<sequence length="66" mass="7928">MILYFPNFNLKEVKERFQHLMKVRNPVLIGILKKQVLEDLFAFEDEYLKEKTSDCVFGVYQLEKSN</sequence>
<dbReference type="Proteomes" id="UP000643701">
    <property type="component" value="Unassembled WGS sequence"/>
</dbReference>
<gene>
    <name evidence="1" type="ORF">G7034_10920</name>
</gene>
<comment type="caution">
    <text evidence="1">The sequence shown here is derived from an EMBL/GenBank/DDBJ whole genome shotgun (WGS) entry which is preliminary data.</text>
</comment>
<dbReference type="EMBL" id="JAANAS010000105">
    <property type="protein sequence ID" value="NGZ90760.1"/>
    <property type="molecule type" value="Genomic_DNA"/>
</dbReference>
<dbReference type="AlphaFoldDB" id="A0A967AFE3"/>
<reference evidence="1" key="1">
    <citation type="submission" date="2020-03" db="EMBL/GenBank/DDBJ databases">
        <title>Psychroflexus Maritimus sp. nov., isolate from marine sediment.</title>
        <authorList>
            <person name="Zhong Y.-L."/>
        </authorList>
    </citation>
    <scope>NUCLEOTIDE SEQUENCE</scope>
    <source>
        <strain evidence="1">C1</strain>
    </source>
</reference>
<dbReference type="RefSeq" id="WP_166400993.1">
    <property type="nucleotide sequence ID" value="NZ_JAANAS010000105.1"/>
</dbReference>
<evidence type="ECO:0000313" key="2">
    <source>
        <dbReference type="Proteomes" id="UP000643701"/>
    </source>
</evidence>
<keyword evidence="2" id="KW-1185">Reference proteome</keyword>
<protein>
    <submittedName>
        <fullName evidence="1">Uncharacterized protein</fullName>
    </submittedName>
</protein>